<dbReference type="AlphaFoldDB" id="A0A418M539"/>
<dbReference type="SUPFAM" id="SSF55874">
    <property type="entry name" value="ATPase domain of HSP90 chaperone/DNA topoisomerase II/histidine kinase"/>
    <property type="match status" value="1"/>
</dbReference>
<dbReference type="InterPro" id="IPR000014">
    <property type="entry name" value="PAS"/>
</dbReference>
<dbReference type="GO" id="GO:0005524">
    <property type="term" value="F:ATP binding"/>
    <property type="evidence" value="ECO:0007669"/>
    <property type="project" value="UniProtKB-KW"/>
</dbReference>
<keyword evidence="11 12" id="KW-0472">Membrane</keyword>
<dbReference type="CDD" id="cd00075">
    <property type="entry name" value="HATPase"/>
    <property type="match status" value="1"/>
</dbReference>
<gene>
    <name evidence="14" type="ORF">DYU11_22390</name>
</gene>
<comment type="subcellular location">
    <subcellularLocation>
        <location evidence="2">Membrane</location>
        <topology evidence="2">Multi-pass membrane protein</topology>
    </subcellularLocation>
</comment>
<dbReference type="PRINTS" id="PR00344">
    <property type="entry name" value="BCTRLSENSOR"/>
</dbReference>
<dbReference type="InterPro" id="IPR036890">
    <property type="entry name" value="HATPase_C_sf"/>
</dbReference>
<dbReference type="InterPro" id="IPR003594">
    <property type="entry name" value="HATPase_dom"/>
</dbReference>
<feature type="domain" description="Histidine kinase" evidence="13">
    <location>
        <begin position="237"/>
        <end position="478"/>
    </location>
</feature>
<dbReference type="Pfam" id="PF13188">
    <property type="entry name" value="PAS_8"/>
    <property type="match status" value="1"/>
</dbReference>
<comment type="catalytic activity">
    <reaction evidence="1">
        <text>ATP + protein L-histidine = ADP + protein N-phospho-L-histidine.</text>
        <dbReference type="EC" id="2.7.13.3"/>
    </reaction>
</comment>
<dbReference type="Gene3D" id="3.30.565.10">
    <property type="entry name" value="Histidine kinase-like ATPase, C-terminal domain"/>
    <property type="match status" value="1"/>
</dbReference>
<reference evidence="14 15" key="1">
    <citation type="submission" date="2018-08" db="EMBL/GenBank/DDBJ databases">
        <title>Fibrisoma montanum sp. nov., isolated from Danxia mountain soil.</title>
        <authorList>
            <person name="Huang Y."/>
        </authorList>
    </citation>
    <scope>NUCLEOTIDE SEQUENCE [LARGE SCALE GENOMIC DNA]</scope>
    <source>
        <strain evidence="14 15">HYT19</strain>
    </source>
</reference>
<evidence type="ECO:0000256" key="8">
    <source>
        <dbReference type="ARBA" id="ARBA00022840"/>
    </source>
</evidence>
<keyword evidence="8" id="KW-0067">ATP-binding</keyword>
<dbReference type="SMART" id="SM00387">
    <property type="entry name" value="HATPase_c"/>
    <property type="match status" value="1"/>
</dbReference>
<sequence length="478" mass="52773">MGHFSVGLAWRLLVIVLLSGLMVYVYLQETSGLLLVPLLITHIVISVSLYRYVTGLNRKLTRFLESVRYSDFTVAFRTDNDLGPSFRDLNIQFNEVLDAFRVARAEKEANLHYLNTIVQHVSVGLLTFDTAGQVELVNQAALRLLGIYRLRHLNDLRNVHPDLVDLLQSSERGPSVNVAAPIVYQTGSRLSGSDRELSIRCASVRLRGRLVTVASLQNIRTELQQRELEAWQNLTKVLRHEIMNSITPIVSLAGTMRDIVETDLLPLPAEPNLAEPSPAEPNLNGSGSSYRPLDATYADAVGDLRDALMTIEQRGEGIMRFVDAYRHFTSIPQPVFDEVSVEKLLRHVAQLVQADKPGYPITISVATSNLSIRADGGQIEMVLINLLRNAIESLGSKPDPLIQISAVQDGARVVVQVADNGPGIEPEAMEQIFIPFYTTKKTGSGIGLSLSRQIMQLHDGQLTVESTVGQGSTFSLVF</sequence>
<dbReference type="EC" id="2.7.13.3" evidence="3"/>
<comment type="caution">
    <text evidence="14">The sequence shown here is derived from an EMBL/GenBank/DDBJ whole genome shotgun (WGS) entry which is preliminary data.</text>
</comment>
<evidence type="ECO:0000256" key="5">
    <source>
        <dbReference type="ARBA" id="ARBA00022692"/>
    </source>
</evidence>
<evidence type="ECO:0000259" key="13">
    <source>
        <dbReference type="PROSITE" id="PS50109"/>
    </source>
</evidence>
<dbReference type="RefSeq" id="WP_119669953.1">
    <property type="nucleotide sequence ID" value="NZ_QXED01000006.1"/>
</dbReference>
<keyword evidence="6" id="KW-0547">Nucleotide-binding</keyword>
<proteinExistence type="predicted"/>
<organism evidence="14 15">
    <name type="scientific">Fibrisoma montanum</name>
    <dbReference type="NCBI Taxonomy" id="2305895"/>
    <lineage>
        <taxon>Bacteria</taxon>
        <taxon>Pseudomonadati</taxon>
        <taxon>Bacteroidota</taxon>
        <taxon>Cytophagia</taxon>
        <taxon>Cytophagales</taxon>
        <taxon>Spirosomataceae</taxon>
        <taxon>Fibrisoma</taxon>
    </lineage>
</organism>
<evidence type="ECO:0000256" key="1">
    <source>
        <dbReference type="ARBA" id="ARBA00000085"/>
    </source>
</evidence>
<dbReference type="PROSITE" id="PS50109">
    <property type="entry name" value="HIS_KIN"/>
    <property type="match status" value="1"/>
</dbReference>
<dbReference type="EMBL" id="QXED01000006">
    <property type="protein sequence ID" value="RIV20783.1"/>
    <property type="molecule type" value="Genomic_DNA"/>
</dbReference>
<dbReference type="GO" id="GO:0000156">
    <property type="term" value="F:phosphorelay response regulator activity"/>
    <property type="evidence" value="ECO:0007669"/>
    <property type="project" value="TreeGrafter"/>
</dbReference>
<dbReference type="PANTHER" id="PTHR42878">
    <property type="entry name" value="TWO-COMPONENT HISTIDINE KINASE"/>
    <property type="match status" value="1"/>
</dbReference>
<keyword evidence="4" id="KW-0808">Transferase</keyword>
<dbReference type="GO" id="GO:0004673">
    <property type="term" value="F:protein histidine kinase activity"/>
    <property type="evidence" value="ECO:0007669"/>
    <property type="project" value="UniProtKB-EC"/>
</dbReference>
<evidence type="ECO:0000256" key="10">
    <source>
        <dbReference type="ARBA" id="ARBA00023012"/>
    </source>
</evidence>
<evidence type="ECO:0000256" key="12">
    <source>
        <dbReference type="SAM" id="Phobius"/>
    </source>
</evidence>
<dbReference type="SUPFAM" id="SSF55785">
    <property type="entry name" value="PYP-like sensor domain (PAS domain)"/>
    <property type="match status" value="1"/>
</dbReference>
<accession>A0A418M539</accession>
<dbReference type="OrthoDB" id="1931120at2"/>
<dbReference type="InterPro" id="IPR050351">
    <property type="entry name" value="BphY/WalK/GraS-like"/>
</dbReference>
<dbReference type="InterPro" id="IPR004358">
    <property type="entry name" value="Sig_transdc_His_kin-like_C"/>
</dbReference>
<evidence type="ECO:0000313" key="14">
    <source>
        <dbReference type="EMBL" id="RIV20783.1"/>
    </source>
</evidence>
<evidence type="ECO:0000256" key="4">
    <source>
        <dbReference type="ARBA" id="ARBA00022679"/>
    </source>
</evidence>
<evidence type="ECO:0000256" key="6">
    <source>
        <dbReference type="ARBA" id="ARBA00022741"/>
    </source>
</evidence>
<keyword evidence="7" id="KW-0418">Kinase</keyword>
<dbReference type="InterPro" id="IPR035965">
    <property type="entry name" value="PAS-like_dom_sf"/>
</dbReference>
<evidence type="ECO:0000256" key="3">
    <source>
        <dbReference type="ARBA" id="ARBA00012438"/>
    </source>
</evidence>
<feature type="transmembrane region" description="Helical" evidence="12">
    <location>
        <begin position="33"/>
        <end position="53"/>
    </location>
</feature>
<dbReference type="GO" id="GO:0007234">
    <property type="term" value="P:osmosensory signaling via phosphorelay pathway"/>
    <property type="evidence" value="ECO:0007669"/>
    <property type="project" value="TreeGrafter"/>
</dbReference>
<dbReference type="GO" id="GO:0016020">
    <property type="term" value="C:membrane"/>
    <property type="evidence" value="ECO:0007669"/>
    <property type="project" value="UniProtKB-SubCell"/>
</dbReference>
<dbReference type="PANTHER" id="PTHR42878:SF7">
    <property type="entry name" value="SENSOR HISTIDINE KINASE GLRK"/>
    <property type="match status" value="1"/>
</dbReference>
<protein>
    <recommendedName>
        <fullName evidence="3">histidine kinase</fullName>
        <ecNumber evidence="3">2.7.13.3</ecNumber>
    </recommendedName>
</protein>
<evidence type="ECO:0000313" key="15">
    <source>
        <dbReference type="Proteomes" id="UP000283523"/>
    </source>
</evidence>
<dbReference type="GO" id="GO:0030295">
    <property type="term" value="F:protein kinase activator activity"/>
    <property type="evidence" value="ECO:0007669"/>
    <property type="project" value="TreeGrafter"/>
</dbReference>
<dbReference type="Gene3D" id="3.30.450.20">
    <property type="entry name" value="PAS domain"/>
    <property type="match status" value="1"/>
</dbReference>
<evidence type="ECO:0000256" key="2">
    <source>
        <dbReference type="ARBA" id="ARBA00004141"/>
    </source>
</evidence>
<keyword evidence="5 12" id="KW-0812">Transmembrane</keyword>
<dbReference type="Pfam" id="PF02518">
    <property type="entry name" value="HATPase_c"/>
    <property type="match status" value="1"/>
</dbReference>
<evidence type="ECO:0000256" key="11">
    <source>
        <dbReference type="ARBA" id="ARBA00023136"/>
    </source>
</evidence>
<feature type="transmembrane region" description="Helical" evidence="12">
    <location>
        <begin position="7"/>
        <end position="27"/>
    </location>
</feature>
<keyword evidence="10" id="KW-0902">Two-component regulatory system</keyword>
<dbReference type="InterPro" id="IPR005467">
    <property type="entry name" value="His_kinase_dom"/>
</dbReference>
<keyword evidence="15" id="KW-1185">Reference proteome</keyword>
<dbReference type="Proteomes" id="UP000283523">
    <property type="component" value="Unassembled WGS sequence"/>
</dbReference>
<keyword evidence="9 12" id="KW-1133">Transmembrane helix</keyword>
<name>A0A418M539_9BACT</name>
<evidence type="ECO:0000256" key="7">
    <source>
        <dbReference type="ARBA" id="ARBA00022777"/>
    </source>
</evidence>
<evidence type="ECO:0000256" key="9">
    <source>
        <dbReference type="ARBA" id="ARBA00022989"/>
    </source>
</evidence>